<dbReference type="EMBL" id="LQRT01000001">
    <property type="protein sequence ID" value="KZS42780.1"/>
    <property type="molecule type" value="Genomic_DNA"/>
</dbReference>
<dbReference type="InterPro" id="IPR013249">
    <property type="entry name" value="RNA_pol_sigma70_r4_t2"/>
</dbReference>
<dbReference type="AlphaFoldDB" id="A0A163CV11"/>
<gene>
    <name evidence="7" type="ORF">AWE51_15530</name>
</gene>
<dbReference type="CDD" id="cd06171">
    <property type="entry name" value="Sigma70_r4"/>
    <property type="match status" value="1"/>
</dbReference>
<proteinExistence type="inferred from homology"/>
<dbReference type="RefSeq" id="WP_066307830.1">
    <property type="nucleotide sequence ID" value="NZ_LQRT01000001.1"/>
</dbReference>
<organism evidence="7 8">
    <name type="scientific">Aquimarina aggregata</name>
    <dbReference type="NCBI Taxonomy" id="1642818"/>
    <lineage>
        <taxon>Bacteria</taxon>
        <taxon>Pseudomonadati</taxon>
        <taxon>Bacteroidota</taxon>
        <taxon>Flavobacteriia</taxon>
        <taxon>Flavobacteriales</taxon>
        <taxon>Flavobacteriaceae</taxon>
        <taxon>Aquimarina</taxon>
    </lineage>
</organism>
<dbReference type="InterPro" id="IPR036388">
    <property type="entry name" value="WH-like_DNA-bd_sf"/>
</dbReference>
<dbReference type="GO" id="GO:0016987">
    <property type="term" value="F:sigma factor activity"/>
    <property type="evidence" value="ECO:0007669"/>
    <property type="project" value="UniProtKB-KW"/>
</dbReference>
<dbReference type="Pfam" id="PF04542">
    <property type="entry name" value="Sigma70_r2"/>
    <property type="match status" value="1"/>
</dbReference>
<dbReference type="Proteomes" id="UP000076715">
    <property type="component" value="Unassembled WGS sequence"/>
</dbReference>
<dbReference type="PANTHER" id="PTHR43133">
    <property type="entry name" value="RNA POLYMERASE ECF-TYPE SIGMA FACTO"/>
    <property type="match status" value="1"/>
</dbReference>
<keyword evidence="3" id="KW-0731">Sigma factor</keyword>
<evidence type="ECO:0000256" key="4">
    <source>
        <dbReference type="ARBA" id="ARBA00023163"/>
    </source>
</evidence>
<dbReference type="Gene3D" id="1.10.10.10">
    <property type="entry name" value="Winged helix-like DNA-binding domain superfamily/Winged helix DNA-binding domain"/>
    <property type="match status" value="1"/>
</dbReference>
<name>A0A163CV11_9FLAO</name>
<sequence>MNLESDNSKKLKDFFGREYQSLKMYVNTKISDTANRDAEDIIQDVALKLFSGADRYGPIQNVAGFVYRSIKNKIIDIMRTNKYKETSIDSEDDLLELVDVLQQSNEVYPSDKLITLLKKCIDKLKPAYRDIIIAVDYEGYSYQEISKETGIPAGTLMSRRHRAIGILYKNIELEIKKHKIHVS</sequence>
<accession>A0A163CV11</accession>
<dbReference type="Pfam" id="PF08281">
    <property type="entry name" value="Sigma70_r4_2"/>
    <property type="match status" value="1"/>
</dbReference>
<dbReference type="OrthoDB" id="9803470at2"/>
<dbReference type="InterPro" id="IPR039425">
    <property type="entry name" value="RNA_pol_sigma-70-like"/>
</dbReference>
<evidence type="ECO:0000256" key="3">
    <source>
        <dbReference type="ARBA" id="ARBA00023082"/>
    </source>
</evidence>
<comment type="caution">
    <text evidence="7">The sequence shown here is derived from an EMBL/GenBank/DDBJ whole genome shotgun (WGS) entry which is preliminary data.</text>
</comment>
<evidence type="ECO:0000259" key="6">
    <source>
        <dbReference type="Pfam" id="PF08281"/>
    </source>
</evidence>
<dbReference type="SUPFAM" id="SSF88946">
    <property type="entry name" value="Sigma2 domain of RNA polymerase sigma factors"/>
    <property type="match status" value="1"/>
</dbReference>
<evidence type="ECO:0008006" key="9">
    <source>
        <dbReference type="Google" id="ProtNLM"/>
    </source>
</evidence>
<dbReference type="NCBIfam" id="TIGR02937">
    <property type="entry name" value="sigma70-ECF"/>
    <property type="match status" value="1"/>
</dbReference>
<evidence type="ECO:0000259" key="5">
    <source>
        <dbReference type="Pfam" id="PF04542"/>
    </source>
</evidence>
<dbReference type="InterPro" id="IPR013324">
    <property type="entry name" value="RNA_pol_sigma_r3/r4-like"/>
</dbReference>
<dbReference type="PANTHER" id="PTHR43133:SF46">
    <property type="entry name" value="RNA POLYMERASE SIGMA-70 FACTOR ECF SUBFAMILY"/>
    <property type="match status" value="1"/>
</dbReference>
<dbReference type="InterPro" id="IPR007627">
    <property type="entry name" value="RNA_pol_sigma70_r2"/>
</dbReference>
<dbReference type="SUPFAM" id="SSF88659">
    <property type="entry name" value="Sigma3 and sigma4 domains of RNA polymerase sigma factors"/>
    <property type="match status" value="1"/>
</dbReference>
<reference evidence="7 8" key="1">
    <citation type="submission" date="2016-01" db="EMBL/GenBank/DDBJ databases">
        <title>The draft genome sequence of Aquimarina sp. RZW4-3-2.</title>
        <authorList>
            <person name="Wang Y."/>
        </authorList>
    </citation>
    <scope>NUCLEOTIDE SEQUENCE [LARGE SCALE GENOMIC DNA]</scope>
    <source>
        <strain evidence="7 8">RZW4-3-2</strain>
    </source>
</reference>
<protein>
    <recommendedName>
        <fullName evidence="9">RNA polymerase subunit sigma-24</fullName>
    </recommendedName>
</protein>
<feature type="domain" description="RNA polymerase sigma factor 70 region 4 type 2" evidence="6">
    <location>
        <begin position="116"/>
        <end position="163"/>
    </location>
</feature>
<evidence type="ECO:0000313" key="8">
    <source>
        <dbReference type="Proteomes" id="UP000076715"/>
    </source>
</evidence>
<comment type="similarity">
    <text evidence="1">Belongs to the sigma-70 factor family. ECF subfamily.</text>
</comment>
<dbReference type="Gene3D" id="1.10.1740.10">
    <property type="match status" value="1"/>
</dbReference>
<feature type="domain" description="RNA polymerase sigma-70 region 2" evidence="5">
    <location>
        <begin position="36"/>
        <end position="82"/>
    </location>
</feature>
<dbReference type="InterPro" id="IPR013325">
    <property type="entry name" value="RNA_pol_sigma_r2"/>
</dbReference>
<keyword evidence="2" id="KW-0805">Transcription regulation</keyword>
<keyword evidence="8" id="KW-1185">Reference proteome</keyword>
<dbReference type="GO" id="GO:0006352">
    <property type="term" value="P:DNA-templated transcription initiation"/>
    <property type="evidence" value="ECO:0007669"/>
    <property type="project" value="InterPro"/>
</dbReference>
<dbReference type="STRING" id="1642818.AWE51_15530"/>
<dbReference type="InterPro" id="IPR014284">
    <property type="entry name" value="RNA_pol_sigma-70_dom"/>
</dbReference>
<evidence type="ECO:0000256" key="1">
    <source>
        <dbReference type="ARBA" id="ARBA00010641"/>
    </source>
</evidence>
<keyword evidence="4" id="KW-0804">Transcription</keyword>
<evidence type="ECO:0000313" key="7">
    <source>
        <dbReference type="EMBL" id="KZS42780.1"/>
    </source>
</evidence>
<evidence type="ECO:0000256" key="2">
    <source>
        <dbReference type="ARBA" id="ARBA00023015"/>
    </source>
</evidence>
<dbReference type="GO" id="GO:0003677">
    <property type="term" value="F:DNA binding"/>
    <property type="evidence" value="ECO:0007669"/>
    <property type="project" value="InterPro"/>
</dbReference>